<dbReference type="AlphaFoldDB" id="A0A1I0V4J9"/>
<evidence type="ECO:0000313" key="1">
    <source>
        <dbReference type="EMBL" id="SFA71010.1"/>
    </source>
</evidence>
<sequence>MAHPLPMSLEAEIEALARRYRRANSPGMQVLNLVGGRAESLLDRLPTAVRTRLDESAKGALTVALDAATRSRGVIGDQPDWLNTAVTSAMGAAGGFGGLPTALAELPVTTTILLRAIQGVAAEQGFDPAEENVRFDCIEVFSAAGPLTSDDGADMAFLTARMALSGPTMQKLVASIAPRLGAVLGQKLAAQAIPVIGAVAGAATNYAYTSYYQEVARVQFGLRRLSIEHDRSHAELVSDLREAVRDVPIRKAG</sequence>
<accession>A0A1I0V4J9</accession>
<dbReference type="PANTHER" id="PTHR41260">
    <property type="entry name" value="PROTEIN ECSC"/>
    <property type="match status" value="1"/>
</dbReference>
<dbReference type="Proteomes" id="UP000198796">
    <property type="component" value="Unassembled WGS sequence"/>
</dbReference>
<dbReference type="EMBL" id="FOJU01000001">
    <property type="protein sequence ID" value="SFA71010.1"/>
    <property type="molecule type" value="Genomic_DNA"/>
</dbReference>
<organism evidence="1 2">
    <name type="scientific">Poseidonocella pacifica</name>
    <dbReference type="NCBI Taxonomy" id="871651"/>
    <lineage>
        <taxon>Bacteria</taxon>
        <taxon>Pseudomonadati</taxon>
        <taxon>Pseudomonadota</taxon>
        <taxon>Alphaproteobacteria</taxon>
        <taxon>Rhodobacterales</taxon>
        <taxon>Roseobacteraceae</taxon>
        <taxon>Poseidonocella</taxon>
    </lineage>
</organism>
<evidence type="ECO:0000313" key="2">
    <source>
        <dbReference type="Proteomes" id="UP000198796"/>
    </source>
</evidence>
<keyword evidence="2" id="KW-1185">Reference proteome</keyword>
<dbReference type="InterPro" id="IPR024787">
    <property type="entry name" value="EcsC"/>
</dbReference>
<reference evidence="1 2" key="1">
    <citation type="submission" date="2016-10" db="EMBL/GenBank/DDBJ databases">
        <authorList>
            <person name="de Groot N.N."/>
        </authorList>
    </citation>
    <scope>NUCLEOTIDE SEQUENCE [LARGE SCALE GENOMIC DNA]</scope>
    <source>
        <strain evidence="1 2">DSM 29316</strain>
    </source>
</reference>
<protein>
    <submittedName>
        <fullName evidence="1">EcsC protein family protein</fullName>
    </submittedName>
</protein>
<dbReference type="Pfam" id="PF12787">
    <property type="entry name" value="EcsC"/>
    <property type="match status" value="1"/>
</dbReference>
<dbReference type="PANTHER" id="PTHR41260:SF1">
    <property type="entry name" value="PROTEIN ECSC"/>
    <property type="match status" value="1"/>
</dbReference>
<dbReference type="RefSeq" id="WP_092059865.1">
    <property type="nucleotide sequence ID" value="NZ_FOJU01000001.1"/>
</dbReference>
<gene>
    <name evidence="1" type="ORF">SAMN05421688_0272</name>
</gene>
<dbReference type="STRING" id="871651.SAMN05421688_0272"/>
<proteinExistence type="predicted"/>
<dbReference type="OrthoDB" id="7569638at2"/>
<name>A0A1I0V4J9_9RHOB</name>